<sequence>MELFVIYFFLCILINCCIYSYFSTYSALALSGLNVQCLLQVLLLSYYAPYYVYYFYANKHYYY</sequence>
<keyword evidence="1" id="KW-0472">Membrane</keyword>
<evidence type="ECO:0000313" key="3">
    <source>
        <dbReference type="Proteomes" id="UP000410492"/>
    </source>
</evidence>
<keyword evidence="1" id="KW-0812">Transmembrane</keyword>
<protein>
    <submittedName>
        <fullName evidence="2">Uncharacterized protein</fullName>
    </submittedName>
</protein>
<reference evidence="2 3" key="1">
    <citation type="submission" date="2019-01" db="EMBL/GenBank/DDBJ databases">
        <authorList>
            <person name="Sayadi A."/>
        </authorList>
    </citation>
    <scope>NUCLEOTIDE SEQUENCE [LARGE SCALE GENOMIC DNA]</scope>
</reference>
<feature type="transmembrane region" description="Helical" evidence="1">
    <location>
        <begin position="37"/>
        <end position="56"/>
    </location>
</feature>
<feature type="transmembrane region" description="Helical" evidence="1">
    <location>
        <begin position="6"/>
        <end position="30"/>
    </location>
</feature>
<feature type="non-terminal residue" evidence="2">
    <location>
        <position position="63"/>
    </location>
</feature>
<proteinExistence type="predicted"/>
<keyword evidence="1" id="KW-1133">Transmembrane helix</keyword>
<dbReference type="AlphaFoldDB" id="A0A653DTC7"/>
<keyword evidence="3" id="KW-1185">Reference proteome</keyword>
<name>A0A653DTC7_CALMS</name>
<dbReference type="EMBL" id="CAACVG010014502">
    <property type="protein sequence ID" value="VEN63297.1"/>
    <property type="molecule type" value="Genomic_DNA"/>
</dbReference>
<organism evidence="2 3">
    <name type="scientific">Callosobruchus maculatus</name>
    <name type="common">Southern cowpea weevil</name>
    <name type="synonym">Pulse bruchid</name>
    <dbReference type="NCBI Taxonomy" id="64391"/>
    <lineage>
        <taxon>Eukaryota</taxon>
        <taxon>Metazoa</taxon>
        <taxon>Ecdysozoa</taxon>
        <taxon>Arthropoda</taxon>
        <taxon>Hexapoda</taxon>
        <taxon>Insecta</taxon>
        <taxon>Pterygota</taxon>
        <taxon>Neoptera</taxon>
        <taxon>Endopterygota</taxon>
        <taxon>Coleoptera</taxon>
        <taxon>Polyphaga</taxon>
        <taxon>Cucujiformia</taxon>
        <taxon>Chrysomeloidea</taxon>
        <taxon>Chrysomelidae</taxon>
        <taxon>Bruchinae</taxon>
        <taxon>Bruchini</taxon>
        <taxon>Callosobruchus</taxon>
    </lineage>
</organism>
<evidence type="ECO:0000256" key="1">
    <source>
        <dbReference type="SAM" id="Phobius"/>
    </source>
</evidence>
<evidence type="ECO:0000313" key="2">
    <source>
        <dbReference type="EMBL" id="VEN63297.1"/>
    </source>
</evidence>
<gene>
    <name evidence="2" type="ORF">CALMAC_LOCUS20159</name>
</gene>
<accession>A0A653DTC7</accession>
<dbReference type="Proteomes" id="UP000410492">
    <property type="component" value="Unassembled WGS sequence"/>
</dbReference>